<feature type="domain" description="T6SS Phospholipase effector Tle1-like catalytic" evidence="1">
    <location>
        <begin position="3"/>
        <end position="253"/>
    </location>
</feature>
<comment type="caution">
    <text evidence="2">The sequence shown here is derived from an EMBL/GenBank/DDBJ whole genome shotgun (WGS) entry which is preliminary data.</text>
</comment>
<evidence type="ECO:0000313" key="2">
    <source>
        <dbReference type="EMBL" id="TYP93885.1"/>
    </source>
</evidence>
<keyword evidence="2" id="KW-0378">Hydrolase</keyword>
<dbReference type="InterPro" id="IPR018712">
    <property type="entry name" value="Tle1-like_cat"/>
</dbReference>
<reference evidence="2 3" key="1">
    <citation type="submission" date="2019-07" db="EMBL/GenBank/DDBJ databases">
        <title>Genomic Encyclopedia of Archaeal and Bacterial Type Strains, Phase II (KMG-II): from individual species to whole genera.</title>
        <authorList>
            <person name="Goeker M."/>
        </authorList>
    </citation>
    <scope>NUCLEOTIDE SEQUENCE [LARGE SCALE GENOMIC DNA]</scope>
    <source>
        <strain evidence="2 3">DSM 21935</strain>
    </source>
</reference>
<evidence type="ECO:0000313" key="3">
    <source>
        <dbReference type="Proteomes" id="UP000324595"/>
    </source>
</evidence>
<dbReference type="Pfam" id="PF09994">
    <property type="entry name" value="T6SS_Tle1-like_cat"/>
    <property type="match status" value="1"/>
</dbReference>
<name>A0A5D3YK67_9BACT</name>
<dbReference type="GO" id="GO:0016787">
    <property type="term" value="F:hydrolase activity"/>
    <property type="evidence" value="ECO:0007669"/>
    <property type="project" value="UniProtKB-KW"/>
</dbReference>
<organism evidence="2 3">
    <name type="scientific">Fodinibius salinus</name>
    <dbReference type="NCBI Taxonomy" id="860790"/>
    <lineage>
        <taxon>Bacteria</taxon>
        <taxon>Pseudomonadati</taxon>
        <taxon>Balneolota</taxon>
        <taxon>Balneolia</taxon>
        <taxon>Balneolales</taxon>
        <taxon>Balneolaceae</taxon>
        <taxon>Fodinibius</taxon>
    </lineage>
</organism>
<proteinExistence type="predicted"/>
<protein>
    <submittedName>
        <fullName evidence="2">Uncharacterized alpha/beta hydrolase domain (DUF2235)</fullName>
    </submittedName>
</protein>
<dbReference type="RefSeq" id="WP_148898929.1">
    <property type="nucleotide sequence ID" value="NZ_VNHY01000002.1"/>
</dbReference>
<dbReference type="OrthoDB" id="4378831at2"/>
<gene>
    <name evidence="2" type="ORF">LX73_1601</name>
</gene>
<dbReference type="PANTHER" id="PTHR33840">
    <property type="match status" value="1"/>
</dbReference>
<dbReference type="PANTHER" id="PTHR33840:SF1">
    <property type="entry name" value="TLE1 PHOSPHOLIPASE DOMAIN-CONTAINING PROTEIN"/>
    <property type="match status" value="1"/>
</dbReference>
<sequence>MSKNIVILADGTGQEGGEGYNSNVYKIFNIIEDRTKKQIVYYDPGLGTNGFELIKQATGLGISKNIKDCYEFLFEHFESGDQIYLIGFSRGAATVRSLSAFIHHFGILPQSRPDLISDAYDIYRTRDDDELEKKAKNFIGRHHTMWTKIKFLGCFDTVDALGFPVKWISTILNIIPCLKHRFHDFQLSKSVENAVHALAIDDKRKTFHPVLWKSEVNEDQSLEQVWFPGMHTDVGGGYREHGLSDLSLIWMCRKAIDHGLRIYDKNRIRLNPDPAGVMHDSRGEWWKKIYRKEVRSWPEKRSDIPVVHESVLKRAEQEDYQPWILQSDYQVESQQDFNSF</sequence>
<dbReference type="AlphaFoldDB" id="A0A5D3YK67"/>
<evidence type="ECO:0000259" key="1">
    <source>
        <dbReference type="Pfam" id="PF09994"/>
    </source>
</evidence>
<accession>A0A5D3YK67</accession>
<dbReference type="Proteomes" id="UP000324595">
    <property type="component" value="Unassembled WGS sequence"/>
</dbReference>
<keyword evidence="3" id="KW-1185">Reference proteome</keyword>
<dbReference type="EMBL" id="VNHY01000002">
    <property type="protein sequence ID" value="TYP93885.1"/>
    <property type="molecule type" value="Genomic_DNA"/>
</dbReference>